<comment type="caution">
    <text evidence="1">The sequence shown here is derived from an EMBL/GenBank/DDBJ whole genome shotgun (WGS) entry which is preliminary data.</text>
</comment>
<evidence type="ECO:0000313" key="1">
    <source>
        <dbReference type="EMBL" id="MBA8945010.1"/>
    </source>
</evidence>
<name>A0AA40SF53_9ACTN</name>
<dbReference type="Proteomes" id="UP000530412">
    <property type="component" value="Unassembled WGS sequence"/>
</dbReference>
<dbReference type="AlphaFoldDB" id="A0AA40SF53"/>
<organism evidence="1 2">
    <name type="scientific">Streptomyces calvus</name>
    <dbReference type="NCBI Taxonomy" id="67282"/>
    <lineage>
        <taxon>Bacteria</taxon>
        <taxon>Bacillati</taxon>
        <taxon>Actinomycetota</taxon>
        <taxon>Actinomycetes</taxon>
        <taxon>Kitasatosporales</taxon>
        <taxon>Streptomycetaceae</taxon>
        <taxon>Streptomyces</taxon>
    </lineage>
</organism>
<protein>
    <submittedName>
        <fullName evidence="1">Uncharacterized protein</fullName>
    </submittedName>
</protein>
<evidence type="ECO:0000313" key="2">
    <source>
        <dbReference type="Proteomes" id="UP000530412"/>
    </source>
</evidence>
<sequence>MHGLLGGAALAVHGGGRDGLGQSGGQDGVAGGVHGLLTDLVDGAADDVVDQFRVDTGTLDEGAQGVGEEFDGVDVGEGAVRLALADRGAYGFDDDCVTHGAGLLDRPGGRVRTDQHRLPVSRKSELTIALSV</sequence>
<accession>A0AA40SF53</accession>
<reference evidence="1 2" key="1">
    <citation type="submission" date="2020-08" db="EMBL/GenBank/DDBJ databases">
        <title>Genomic Encyclopedia of Type Strains, Phase III (KMG-III): the genomes of soil and plant-associated and newly described type strains.</title>
        <authorList>
            <person name="Whitman W."/>
        </authorList>
    </citation>
    <scope>NUCLEOTIDE SEQUENCE [LARGE SCALE GENOMIC DNA]</scope>
    <source>
        <strain evidence="1 2">CECT 3271</strain>
    </source>
</reference>
<gene>
    <name evidence="1" type="ORF">FHS33_003453</name>
</gene>
<dbReference type="EMBL" id="JACJIE010000007">
    <property type="protein sequence ID" value="MBA8945010.1"/>
    <property type="molecule type" value="Genomic_DNA"/>
</dbReference>
<proteinExistence type="predicted"/>